<keyword evidence="3" id="KW-1185">Reference proteome</keyword>
<proteinExistence type="predicted"/>
<sequence>MSDVNGSTSIPRMVFRACTYPFRAAWSAVKYVGRSVSKAVEPIRVILAGKNKAEGDAPKTDLDRRGVTPVPKPSQGGQPSRPTTHNPPDDDWGWDDDPESFKPQPQIHRYQPPARSPSPEPRRAAPTHDHPPVPQVPKFDEFDGDWVATFQSTDDPQKGLQAPLKPAVTPAPVPAPAGTRFLKPNDSEGLKSSSGRGVPAGNPFQQSQAVTNYQKARIEVVTYLQEYYLSVEPEKLTELLKDIPQGEWGKQSLREDLVIFLKMERYGSKLPYASFAQIYSQRLLDRKIDSTSVRELTEGWNEYKAFQASHELQKLVMNKPSSEKRSNKITFGQQSQPVGGGKSSRDRTTARQPEAQPGQPNPQLIPKIGNLDQVYQGLQEVRSVGKPHYDQPLTEELFAHGETNVTYEAELARVNQATDEMAVFMTPEEYIRQKSNNEILQKYRFGIIPSREEAWRQLTNGVPSTQWRDLDGQLRGTTPVRPTKLSQEEVRELGVYRRAVQELYETQSHGNSNCQSFANSMEHFMRGLGYQQVVGVMQQLDMNVKVGDPTPVACWNLPKYQAGNFSSFLEGLYDFRAAAAEGMAKQPNPANDGPAALNGSRYILLKTSKEGGGGHVLYMVRSKATGRFIIIDGQSRQVYPLLHPDGTYTDEAKDILGGRNIYTLRVDNISDKDFKADLKRSNDLMKTANKAAEVTMVVERFLPEMPAEGWQSIQAGVNWLYDMHVRQHNYEMDEYQGRLNDLRRRTQDESALVEPTLCQKNKMMEEVRRVCSDEEWRAMRNNYLAVLQKDLTSMKEALGKTKVVHQQEMRHLIDHFADIPVAFHGPTAIPQAAEFLTQFTHLGKDEIAQELVSMFGSNTGWKEFWLNMKSNAYDRFIKAMQGIVRH</sequence>
<comment type="caution">
    <text evidence="2">The sequence shown here is derived from an EMBL/GenBank/DDBJ whole genome shotgun (WGS) entry which is preliminary data.</text>
</comment>
<gene>
    <name evidence="2" type="ORF">M3P05_01630</name>
</gene>
<feature type="region of interest" description="Disordered" evidence="1">
    <location>
        <begin position="319"/>
        <end position="367"/>
    </location>
</feature>
<feature type="region of interest" description="Disordered" evidence="1">
    <location>
        <begin position="52"/>
        <end position="204"/>
    </location>
</feature>
<evidence type="ECO:0000313" key="3">
    <source>
        <dbReference type="Proteomes" id="UP001203338"/>
    </source>
</evidence>
<protein>
    <submittedName>
        <fullName evidence="2">Uncharacterized protein</fullName>
    </submittedName>
</protein>
<accession>A0ABT0PB94</accession>
<name>A0ABT0PB94_9GAMM</name>
<dbReference type="RefSeq" id="WP_249697492.1">
    <property type="nucleotide sequence ID" value="NZ_JAMFLX010000002.1"/>
</dbReference>
<feature type="compositionally biased region" description="Acidic residues" evidence="1">
    <location>
        <begin position="89"/>
        <end position="98"/>
    </location>
</feature>
<evidence type="ECO:0000256" key="1">
    <source>
        <dbReference type="SAM" id="MobiDB-lite"/>
    </source>
</evidence>
<feature type="compositionally biased region" description="Polar residues" evidence="1">
    <location>
        <begin position="75"/>
        <end position="86"/>
    </location>
</feature>
<feature type="compositionally biased region" description="Basic and acidic residues" evidence="1">
    <location>
        <begin position="52"/>
        <end position="66"/>
    </location>
</feature>
<evidence type="ECO:0000313" key="2">
    <source>
        <dbReference type="EMBL" id="MCL6268653.1"/>
    </source>
</evidence>
<feature type="compositionally biased region" description="Polar residues" evidence="1">
    <location>
        <begin position="328"/>
        <end position="337"/>
    </location>
</feature>
<dbReference type="EMBL" id="JAMFLX010000002">
    <property type="protein sequence ID" value="MCL6268653.1"/>
    <property type="molecule type" value="Genomic_DNA"/>
</dbReference>
<reference evidence="2 3" key="1">
    <citation type="submission" date="2022-05" db="EMBL/GenBank/DDBJ databases">
        <authorList>
            <person name="Park J.-S."/>
        </authorList>
    </citation>
    <scope>NUCLEOTIDE SEQUENCE [LARGE SCALE GENOMIC DNA]</scope>
    <source>
        <strain evidence="2 3">2012CJ34-2</strain>
    </source>
</reference>
<dbReference type="Proteomes" id="UP001203338">
    <property type="component" value="Unassembled WGS sequence"/>
</dbReference>
<feature type="compositionally biased region" description="Basic and acidic residues" evidence="1">
    <location>
        <begin position="120"/>
        <end position="131"/>
    </location>
</feature>
<organism evidence="2 3">
    <name type="scientific">Parendozoicomonas callyspongiae</name>
    <dbReference type="NCBI Taxonomy" id="2942213"/>
    <lineage>
        <taxon>Bacteria</taxon>
        <taxon>Pseudomonadati</taxon>
        <taxon>Pseudomonadota</taxon>
        <taxon>Gammaproteobacteria</taxon>
        <taxon>Oceanospirillales</taxon>
        <taxon>Endozoicomonadaceae</taxon>
        <taxon>Parendozoicomonas</taxon>
    </lineage>
</organism>